<organism evidence="2">
    <name type="scientific">Amphimedon queenslandica</name>
    <name type="common">Sponge</name>
    <dbReference type="NCBI Taxonomy" id="400682"/>
    <lineage>
        <taxon>Eukaryota</taxon>
        <taxon>Metazoa</taxon>
        <taxon>Porifera</taxon>
        <taxon>Demospongiae</taxon>
        <taxon>Heteroscleromorpha</taxon>
        <taxon>Haplosclerida</taxon>
        <taxon>Niphatidae</taxon>
        <taxon>Amphimedon</taxon>
    </lineage>
</organism>
<dbReference type="EnsemblMetazoa" id="Aqu2.1.26719_001">
    <property type="protein sequence ID" value="Aqu2.1.26719_001"/>
    <property type="gene ID" value="Aqu2.1.26719"/>
</dbReference>
<feature type="region of interest" description="Disordered" evidence="1">
    <location>
        <begin position="1"/>
        <end position="22"/>
    </location>
</feature>
<dbReference type="AlphaFoldDB" id="A0A1X7UFI2"/>
<evidence type="ECO:0000256" key="1">
    <source>
        <dbReference type="SAM" id="MobiDB-lite"/>
    </source>
</evidence>
<name>A0A1X7UFI2_AMPQE</name>
<evidence type="ECO:0000313" key="2">
    <source>
        <dbReference type="EnsemblMetazoa" id="Aqu2.1.26719_001"/>
    </source>
</evidence>
<proteinExistence type="predicted"/>
<protein>
    <submittedName>
        <fullName evidence="2">Uncharacterized protein</fullName>
    </submittedName>
</protein>
<accession>A0A1X7UFI2</accession>
<reference evidence="2" key="1">
    <citation type="submission" date="2017-05" db="UniProtKB">
        <authorList>
            <consortium name="EnsemblMetazoa"/>
        </authorList>
    </citation>
    <scope>IDENTIFICATION</scope>
</reference>
<dbReference type="InParanoid" id="A0A1X7UFI2"/>
<sequence>MEACTDNSKDESPDSNLDFGSIYSDTEDELQNVESNYCLSDLNTSDCDSTDLDSDIEYSHHPTTWKDLKPSLASQTIPQPTVIGSTQMTVGWGMVWLVRLFKA</sequence>